<dbReference type="SUPFAM" id="SSF56801">
    <property type="entry name" value="Acetyl-CoA synthetase-like"/>
    <property type="match status" value="1"/>
</dbReference>
<evidence type="ECO:0000313" key="2">
    <source>
        <dbReference type="Proteomes" id="UP000275256"/>
    </source>
</evidence>
<proteinExistence type="predicted"/>
<organism evidence="1 2">
    <name type="scientific">Tessaracoccus antarcticus</name>
    <dbReference type="NCBI Taxonomy" id="2479848"/>
    <lineage>
        <taxon>Bacteria</taxon>
        <taxon>Bacillati</taxon>
        <taxon>Actinomycetota</taxon>
        <taxon>Actinomycetes</taxon>
        <taxon>Propionibacteriales</taxon>
        <taxon>Propionibacteriaceae</taxon>
        <taxon>Tessaracoccus</taxon>
    </lineage>
</organism>
<gene>
    <name evidence="1" type="ORF">EAX62_06880</name>
</gene>
<name>A0A3M0GBK3_9ACTN</name>
<keyword evidence="2" id="KW-1185">Reference proteome</keyword>
<dbReference type="EMBL" id="REFW01000001">
    <property type="protein sequence ID" value="RMB62274.1"/>
    <property type="molecule type" value="Genomic_DNA"/>
</dbReference>
<reference evidence="1 2" key="1">
    <citation type="submission" date="2018-10" db="EMBL/GenBank/DDBJ databases">
        <title>Tessaracoccus antarcticuss sp. nov., isolated from sediment.</title>
        <authorList>
            <person name="Zhou L.Y."/>
            <person name="Du Z.J."/>
        </authorList>
    </citation>
    <scope>NUCLEOTIDE SEQUENCE [LARGE SCALE GENOMIC DNA]</scope>
    <source>
        <strain evidence="1 2">JDX10</strain>
    </source>
</reference>
<accession>A0A3M0GBK3</accession>
<dbReference type="AlphaFoldDB" id="A0A3M0GBK3"/>
<dbReference type="Proteomes" id="UP000275256">
    <property type="component" value="Unassembled WGS sequence"/>
</dbReference>
<evidence type="ECO:0000313" key="1">
    <source>
        <dbReference type="EMBL" id="RMB62274.1"/>
    </source>
</evidence>
<protein>
    <submittedName>
        <fullName evidence="1">TIGR03089 family protein</fullName>
    </submittedName>
</protein>
<dbReference type="NCBIfam" id="TIGR03089">
    <property type="entry name" value="TIGR03089 family protein"/>
    <property type="match status" value="1"/>
</dbReference>
<dbReference type="OrthoDB" id="3396763at2"/>
<sequence length="221" mass="23787">MAISALRRRLDALPSQPFYTHYEGDARIELSAVTFANWVDKTCNMLEDMGVDPTEVVQLDLARSHPGHWVTMVWVAACWQRGCTVSLDADPTAVMVVTGPDAVADTRMTVACSLHPLGLGFPVAPVGCTDYAEVLSQPDSHVAEPLSPHDVAVAPDTTFQHLREVAPRSGRLLAADPVPGWESIRDLLVAPLLGNGSTVVVVGADEDAVERIRTQERVEAG</sequence>
<dbReference type="InterPro" id="IPR017523">
    <property type="entry name" value="Rv3268"/>
</dbReference>
<dbReference type="RefSeq" id="WP_121900824.1">
    <property type="nucleotide sequence ID" value="NZ_REFW01000001.1"/>
</dbReference>
<comment type="caution">
    <text evidence="1">The sequence shown here is derived from an EMBL/GenBank/DDBJ whole genome shotgun (WGS) entry which is preliminary data.</text>
</comment>